<organism evidence="6 7">
    <name type="scientific">Ladona fulva</name>
    <name type="common">Scarce chaser dragonfly</name>
    <name type="synonym">Libellula fulva</name>
    <dbReference type="NCBI Taxonomy" id="123851"/>
    <lineage>
        <taxon>Eukaryota</taxon>
        <taxon>Metazoa</taxon>
        <taxon>Ecdysozoa</taxon>
        <taxon>Arthropoda</taxon>
        <taxon>Hexapoda</taxon>
        <taxon>Insecta</taxon>
        <taxon>Pterygota</taxon>
        <taxon>Palaeoptera</taxon>
        <taxon>Odonata</taxon>
        <taxon>Epiprocta</taxon>
        <taxon>Anisoptera</taxon>
        <taxon>Libelluloidea</taxon>
        <taxon>Libellulidae</taxon>
        <taxon>Ladona</taxon>
    </lineage>
</organism>
<reference evidence="6" key="1">
    <citation type="submission" date="2013-04" db="EMBL/GenBank/DDBJ databases">
        <authorList>
            <person name="Qu J."/>
            <person name="Murali S.C."/>
            <person name="Bandaranaike D."/>
            <person name="Bellair M."/>
            <person name="Blankenburg K."/>
            <person name="Chao H."/>
            <person name="Dinh H."/>
            <person name="Doddapaneni H."/>
            <person name="Downs B."/>
            <person name="Dugan-Rocha S."/>
            <person name="Elkadiri S."/>
            <person name="Gnanaolivu R.D."/>
            <person name="Hernandez B."/>
            <person name="Javaid M."/>
            <person name="Jayaseelan J.C."/>
            <person name="Lee S."/>
            <person name="Li M."/>
            <person name="Ming W."/>
            <person name="Munidasa M."/>
            <person name="Muniz J."/>
            <person name="Nguyen L."/>
            <person name="Ongeri F."/>
            <person name="Osuji N."/>
            <person name="Pu L.-L."/>
            <person name="Puazo M."/>
            <person name="Qu C."/>
            <person name="Quiroz J."/>
            <person name="Raj R."/>
            <person name="Weissenberger G."/>
            <person name="Xin Y."/>
            <person name="Zou X."/>
            <person name="Han Y."/>
            <person name="Richards S."/>
            <person name="Worley K."/>
            <person name="Muzny D."/>
            <person name="Gibbs R."/>
        </authorList>
    </citation>
    <scope>NUCLEOTIDE SEQUENCE</scope>
    <source>
        <strain evidence="6">Sampled in the wild</strain>
    </source>
</reference>
<dbReference type="FunFam" id="3.40.50.2000:FF:000050">
    <property type="entry name" value="UDP-glucuronosyltransferase"/>
    <property type="match status" value="1"/>
</dbReference>
<sequence length="526" mass="59351">MKTRWSLWAAAIAAVLMVQPESSESANILAVFPFCSRSHNNIYSTITKALASRGHTFTVITSQPLASPPPNYKQIDVNSLVARHLNVFTSTDEKMGILSMFSKLKDMTDDICRSVLNHPEVQKLIHQNPPEKYDLILMTNFFGECFYGFAHIYKVPMILISPGGPMPSTYGATGNIVLPSAVSNTVFGFDDRMTFPQRIINTLTSVGFFTYYYHYVMPNMYSVMKEVFGENIPKISELENYVSLVLLNHHFSLNGAHPLVPNLIEVGGLQVKPPQELPKELKQFLDGAGKDGVIYFSLGSVLKSANFPTETRDEFIAAFSELKQRVLWKWEGESPLPGQPKNLRLEKWLPQQDLLAHPNVKLFITHGGLLSFQEATNRGVPLIGIPYFADQSTNMQKVVNLKLGTKLDAANLTKENILNAINEVLGNPVYSTNMKNIHKIIADQRDHPLDRAVYWVEYVLRHNGAKHLRPAAADLRWYQLYMFDIFFVLVVIPLVVFIAISYVMIKLIKKLCKSKKKPDSSSKKNQ</sequence>
<dbReference type="CDD" id="cd03784">
    <property type="entry name" value="GT1_Gtf-like"/>
    <property type="match status" value="1"/>
</dbReference>
<dbReference type="InterPro" id="IPR002213">
    <property type="entry name" value="UDP_glucos_trans"/>
</dbReference>
<evidence type="ECO:0000313" key="7">
    <source>
        <dbReference type="Proteomes" id="UP000792457"/>
    </source>
</evidence>
<evidence type="ECO:0000256" key="1">
    <source>
        <dbReference type="ARBA" id="ARBA00009995"/>
    </source>
</evidence>
<dbReference type="InterPro" id="IPR050271">
    <property type="entry name" value="UDP-glycosyltransferase"/>
</dbReference>
<keyword evidence="5" id="KW-0732">Signal</keyword>
<evidence type="ECO:0000256" key="5">
    <source>
        <dbReference type="SAM" id="SignalP"/>
    </source>
</evidence>
<dbReference type="GO" id="GO:0008194">
    <property type="term" value="F:UDP-glycosyltransferase activity"/>
    <property type="evidence" value="ECO:0007669"/>
    <property type="project" value="InterPro"/>
</dbReference>
<evidence type="ECO:0000313" key="6">
    <source>
        <dbReference type="EMBL" id="KAG8228495.1"/>
    </source>
</evidence>
<evidence type="ECO:0000256" key="3">
    <source>
        <dbReference type="ARBA" id="ARBA00022679"/>
    </source>
</evidence>
<proteinExistence type="inferred from homology"/>
<dbReference type="PANTHER" id="PTHR48043:SF159">
    <property type="entry name" value="EG:EG0003.4 PROTEIN-RELATED"/>
    <property type="match status" value="1"/>
</dbReference>
<dbReference type="SUPFAM" id="SSF53756">
    <property type="entry name" value="UDP-Glycosyltransferase/glycogen phosphorylase"/>
    <property type="match status" value="1"/>
</dbReference>
<evidence type="ECO:0000256" key="2">
    <source>
        <dbReference type="ARBA" id="ARBA00022676"/>
    </source>
</evidence>
<keyword evidence="4" id="KW-1133">Transmembrane helix</keyword>
<dbReference type="Pfam" id="PF00201">
    <property type="entry name" value="UDPGT"/>
    <property type="match status" value="1"/>
</dbReference>
<dbReference type="Proteomes" id="UP000792457">
    <property type="component" value="Unassembled WGS sequence"/>
</dbReference>
<gene>
    <name evidence="6" type="primary">UGT</name>
    <name evidence="6" type="ORF">J437_LFUL019797</name>
</gene>
<feature type="chain" id="PRO_5035430365" evidence="5">
    <location>
        <begin position="26"/>
        <end position="526"/>
    </location>
</feature>
<name>A0A8K0K767_LADFU</name>
<reference evidence="6" key="2">
    <citation type="submission" date="2017-10" db="EMBL/GenBank/DDBJ databases">
        <title>Ladona fulva Genome sequencing and assembly.</title>
        <authorList>
            <person name="Murali S."/>
            <person name="Richards S."/>
            <person name="Bandaranaike D."/>
            <person name="Bellair M."/>
            <person name="Blankenburg K."/>
            <person name="Chao H."/>
            <person name="Dinh H."/>
            <person name="Doddapaneni H."/>
            <person name="Dugan-Rocha S."/>
            <person name="Elkadiri S."/>
            <person name="Gnanaolivu R."/>
            <person name="Hernandez B."/>
            <person name="Skinner E."/>
            <person name="Javaid M."/>
            <person name="Lee S."/>
            <person name="Li M."/>
            <person name="Ming W."/>
            <person name="Munidasa M."/>
            <person name="Muniz J."/>
            <person name="Nguyen L."/>
            <person name="Hughes D."/>
            <person name="Osuji N."/>
            <person name="Pu L.-L."/>
            <person name="Puazo M."/>
            <person name="Qu C."/>
            <person name="Quiroz J."/>
            <person name="Raj R."/>
            <person name="Weissenberger G."/>
            <person name="Xin Y."/>
            <person name="Zou X."/>
            <person name="Han Y."/>
            <person name="Worley K."/>
            <person name="Muzny D."/>
            <person name="Gibbs R."/>
        </authorList>
    </citation>
    <scope>NUCLEOTIDE SEQUENCE</scope>
    <source>
        <strain evidence="6">Sampled in the wild</strain>
    </source>
</reference>
<feature type="transmembrane region" description="Helical" evidence="4">
    <location>
        <begin position="480"/>
        <end position="505"/>
    </location>
</feature>
<keyword evidence="7" id="KW-1185">Reference proteome</keyword>
<evidence type="ECO:0000256" key="4">
    <source>
        <dbReference type="SAM" id="Phobius"/>
    </source>
</evidence>
<comment type="similarity">
    <text evidence="1">Belongs to the UDP-glycosyltransferase family.</text>
</comment>
<accession>A0A8K0K767</accession>
<dbReference type="AlphaFoldDB" id="A0A8K0K767"/>
<protein>
    <submittedName>
        <fullName evidence="6">UDP-glycosyltransferase</fullName>
    </submittedName>
</protein>
<keyword evidence="2" id="KW-0328">Glycosyltransferase</keyword>
<keyword evidence="4" id="KW-0472">Membrane</keyword>
<dbReference type="EMBL" id="KZ308374">
    <property type="protein sequence ID" value="KAG8228495.1"/>
    <property type="molecule type" value="Genomic_DNA"/>
</dbReference>
<dbReference type="OrthoDB" id="5835829at2759"/>
<feature type="signal peptide" evidence="5">
    <location>
        <begin position="1"/>
        <end position="25"/>
    </location>
</feature>
<comment type="caution">
    <text evidence="6">The sequence shown here is derived from an EMBL/GenBank/DDBJ whole genome shotgun (WGS) entry which is preliminary data.</text>
</comment>
<dbReference type="Gene3D" id="3.40.50.2000">
    <property type="entry name" value="Glycogen Phosphorylase B"/>
    <property type="match status" value="1"/>
</dbReference>
<dbReference type="PANTHER" id="PTHR48043">
    <property type="entry name" value="EG:EG0003.4 PROTEIN-RELATED"/>
    <property type="match status" value="1"/>
</dbReference>
<keyword evidence="4" id="KW-0812">Transmembrane</keyword>
<keyword evidence="3" id="KW-0808">Transferase</keyword>